<evidence type="ECO:0000313" key="2">
    <source>
        <dbReference type="Proteomes" id="UP000887574"/>
    </source>
</evidence>
<dbReference type="Proteomes" id="UP000887574">
    <property type="component" value="Unplaced"/>
</dbReference>
<sequence>MDASDDESFLGDDTFFASEEEGSIDYYAILNVARDANIDEINKAYKHRCLIFHPDRHTNEDDKKEAAKTFVLLRKAHDTLVDPRMRSVYDAVGIKGLDMQSNWQLVERSNNPENIRKEYEFLKNLHDHEIMLQRVHPASTFALKVSACGLFQEDPLDRYGPQLLGMSISQSVDCAMTSSDKVSLVGRARTFNGRGDGNLSVSWKRDVPGGWHLEASHAISPDAIGVSAKVQKLLSPRAAFIIQPSVQYLPLYSQLNPSVMLVYTLQLQPNWQGTLALNYGLQGSSLTTSIVHSELNHPKFIANLTLSPVNTNLRVAYNKRYAHNDLQYETACSVGLFGVAPSAGFERRLSRYSKVGASLSFSFPACLLQASFRLKTSLSNYEVKLVLCDNQEYVARSTVFGLLLPLIAIGSLKAIFRKPLARLMKVFEDRVDDEQVNERRKEESQRVIHIMRNSAERIAKEEEKRGVW</sequence>
<organism evidence="2 3">
    <name type="scientific">Ditylenchus dipsaci</name>
    <dbReference type="NCBI Taxonomy" id="166011"/>
    <lineage>
        <taxon>Eukaryota</taxon>
        <taxon>Metazoa</taxon>
        <taxon>Ecdysozoa</taxon>
        <taxon>Nematoda</taxon>
        <taxon>Chromadorea</taxon>
        <taxon>Rhabditida</taxon>
        <taxon>Tylenchina</taxon>
        <taxon>Tylenchomorpha</taxon>
        <taxon>Sphaerularioidea</taxon>
        <taxon>Anguinidae</taxon>
        <taxon>Anguininae</taxon>
        <taxon>Ditylenchus</taxon>
    </lineage>
</organism>
<dbReference type="CDD" id="cd06257">
    <property type="entry name" value="DnaJ"/>
    <property type="match status" value="1"/>
</dbReference>
<accession>A0A915E1D3</accession>
<dbReference type="AlphaFoldDB" id="A0A915E1D3"/>
<evidence type="ECO:0000313" key="3">
    <source>
        <dbReference type="WBParaSite" id="jg24859"/>
    </source>
</evidence>
<proteinExistence type="predicted"/>
<dbReference type="InterPro" id="IPR001623">
    <property type="entry name" value="DnaJ_domain"/>
</dbReference>
<dbReference type="InterPro" id="IPR052243">
    <property type="entry name" value="Mito_inner_membrane_organizer"/>
</dbReference>
<dbReference type="GO" id="GO:0042407">
    <property type="term" value="P:cristae formation"/>
    <property type="evidence" value="ECO:0007669"/>
    <property type="project" value="TreeGrafter"/>
</dbReference>
<dbReference type="Pfam" id="PF22774">
    <property type="entry name" value="DNAJC11_beta-barrel"/>
    <property type="match status" value="1"/>
</dbReference>
<name>A0A915E1D3_9BILA</name>
<dbReference type="PANTHER" id="PTHR44157:SF1">
    <property type="entry name" value="DNAJ HOMOLOG SUBFAMILY C MEMBER 11"/>
    <property type="match status" value="1"/>
</dbReference>
<dbReference type="PROSITE" id="PS00636">
    <property type="entry name" value="DNAJ_1"/>
    <property type="match status" value="1"/>
</dbReference>
<dbReference type="GO" id="GO:0005739">
    <property type="term" value="C:mitochondrion"/>
    <property type="evidence" value="ECO:0007669"/>
    <property type="project" value="GOC"/>
</dbReference>
<reference evidence="3" key="1">
    <citation type="submission" date="2022-11" db="UniProtKB">
        <authorList>
            <consortium name="WormBaseParasite"/>
        </authorList>
    </citation>
    <scope>IDENTIFICATION</scope>
</reference>
<dbReference type="SMART" id="SM00271">
    <property type="entry name" value="DnaJ"/>
    <property type="match status" value="1"/>
</dbReference>
<evidence type="ECO:0000259" key="1">
    <source>
        <dbReference type="PROSITE" id="PS50076"/>
    </source>
</evidence>
<dbReference type="Pfam" id="PF00226">
    <property type="entry name" value="DnaJ"/>
    <property type="match status" value="1"/>
</dbReference>
<dbReference type="InterPro" id="IPR055225">
    <property type="entry name" value="DNAJC11-like_beta-barrel"/>
</dbReference>
<keyword evidence="2" id="KW-1185">Reference proteome</keyword>
<dbReference type="PROSITE" id="PS50076">
    <property type="entry name" value="DNAJ_2"/>
    <property type="match status" value="1"/>
</dbReference>
<dbReference type="PANTHER" id="PTHR44157">
    <property type="entry name" value="DNAJ HOMOLOG SUBFAMILY C MEMBER 11"/>
    <property type="match status" value="1"/>
</dbReference>
<feature type="domain" description="J" evidence="1">
    <location>
        <begin position="25"/>
        <end position="93"/>
    </location>
</feature>
<dbReference type="PRINTS" id="PR00625">
    <property type="entry name" value="JDOMAIN"/>
</dbReference>
<dbReference type="WBParaSite" id="jg24859">
    <property type="protein sequence ID" value="jg24859"/>
    <property type="gene ID" value="jg24859"/>
</dbReference>
<protein>
    <submittedName>
        <fullName evidence="3">J domain-containing protein</fullName>
    </submittedName>
</protein>
<dbReference type="Gene3D" id="1.10.287.110">
    <property type="entry name" value="DnaJ domain"/>
    <property type="match status" value="1"/>
</dbReference>
<dbReference type="InterPro" id="IPR036869">
    <property type="entry name" value="J_dom_sf"/>
</dbReference>
<dbReference type="SUPFAM" id="SSF46565">
    <property type="entry name" value="Chaperone J-domain"/>
    <property type="match status" value="1"/>
</dbReference>
<dbReference type="InterPro" id="IPR018253">
    <property type="entry name" value="DnaJ_domain_CS"/>
</dbReference>